<keyword evidence="2" id="KW-0472">Membrane</keyword>
<comment type="caution">
    <text evidence="4">The sequence shown here is derived from an EMBL/GenBank/DDBJ whole genome shotgun (WGS) entry which is preliminary data.</text>
</comment>
<dbReference type="GO" id="GO:0009103">
    <property type="term" value="P:lipopolysaccharide biosynthetic process"/>
    <property type="evidence" value="ECO:0007669"/>
    <property type="project" value="TreeGrafter"/>
</dbReference>
<dbReference type="RefSeq" id="WP_122383183.1">
    <property type="nucleotide sequence ID" value="NZ_VOHW01000012.1"/>
</dbReference>
<dbReference type="Gene3D" id="3.40.50.2000">
    <property type="entry name" value="Glycogen Phosphorylase B"/>
    <property type="match status" value="1"/>
</dbReference>
<protein>
    <submittedName>
        <fullName evidence="4">Glycosyltransferase family 4 protein</fullName>
    </submittedName>
</protein>
<accession>A0A5C6KBT7</accession>
<evidence type="ECO:0000313" key="5">
    <source>
        <dbReference type="Proteomes" id="UP000315827"/>
    </source>
</evidence>
<keyword evidence="2" id="KW-1133">Transmembrane helix</keyword>
<evidence type="ECO:0000313" key="4">
    <source>
        <dbReference type="EMBL" id="TWV59844.1"/>
    </source>
</evidence>
<sequence>MKRKDVFHVYWGTQGNGGLYLDEIYQVLKSVGISQDVFVSYYYPLAYGKKVFFKYTDLISGKKRNRLSPCIRYAELTWGLMVTLFYVLIYRPRVVNYSLITYGFFVEKLFFRMIRIVSKSTLVLTCHDVLPFQSEYSHGHSAITRMHKTLAIPDFLLVHNLNSQRDLSSYFGISELKILKHDFPVMDLSKIFDITRPCNKEFDYLFIGYLRKEKGLDVLLEAWKRFHIRYPDYTLCIAGNLPGYSHLRVDDYAGLNITFRLQYLSDMEYCKLIYTSKCVVLPYWRGTNSGVVSTIISLGTDVIASDIPMFKSNPMLDEESLFEAGNVNALADKLEEKRYCVSCQKKDIYKYRLSFNEQVLNVYHKLLGKN</sequence>
<feature type="transmembrane region" description="Helical" evidence="2">
    <location>
        <begin position="70"/>
        <end position="88"/>
    </location>
</feature>
<evidence type="ECO:0000256" key="2">
    <source>
        <dbReference type="SAM" id="Phobius"/>
    </source>
</evidence>
<dbReference type="EMBL" id="VOHW01000012">
    <property type="protein sequence ID" value="TWV59844.1"/>
    <property type="molecule type" value="Genomic_DNA"/>
</dbReference>
<gene>
    <name evidence="4" type="ORF">FSA05_17275</name>
</gene>
<dbReference type="AlphaFoldDB" id="A0A5C6KBT7"/>
<dbReference type="Proteomes" id="UP000315827">
    <property type="component" value="Unassembled WGS sequence"/>
</dbReference>
<dbReference type="InterPro" id="IPR001296">
    <property type="entry name" value="Glyco_trans_1"/>
</dbReference>
<dbReference type="GO" id="GO:0016757">
    <property type="term" value="F:glycosyltransferase activity"/>
    <property type="evidence" value="ECO:0007669"/>
    <property type="project" value="InterPro"/>
</dbReference>
<evidence type="ECO:0000259" key="3">
    <source>
        <dbReference type="Pfam" id="PF00534"/>
    </source>
</evidence>
<feature type="domain" description="Glycosyl transferase family 1" evidence="3">
    <location>
        <begin position="198"/>
        <end position="335"/>
    </location>
</feature>
<dbReference type="PANTHER" id="PTHR46401:SF2">
    <property type="entry name" value="GLYCOSYLTRANSFERASE WBBK-RELATED"/>
    <property type="match status" value="1"/>
</dbReference>
<dbReference type="PANTHER" id="PTHR46401">
    <property type="entry name" value="GLYCOSYLTRANSFERASE WBBK-RELATED"/>
    <property type="match status" value="1"/>
</dbReference>
<name>A0A5C6KBT7_PARDI</name>
<reference evidence="4 5" key="1">
    <citation type="submission" date="2019-07" db="EMBL/GenBank/DDBJ databases">
        <title>Genome sequencing of Parabacteroides distasonis iSURF_7.</title>
        <authorList>
            <person name="Degefu H.N."/>
            <person name="Ruoff K.L."/>
            <person name="Price C.E."/>
            <person name="Valls R.A."/>
            <person name="O'Toole G.A."/>
        </authorList>
    </citation>
    <scope>NUCLEOTIDE SEQUENCE [LARGE SCALE GENOMIC DNA]</scope>
    <source>
        <strain evidence="4 5">CFPLTA003_1B</strain>
    </source>
</reference>
<dbReference type="SUPFAM" id="SSF53756">
    <property type="entry name" value="UDP-Glycosyltransferase/glycogen phosphorylase"/>
    <property type="match status" value="1"/>
</dbReference>
<dbReference type="Pfam" id="PF00534">
    <property type="entry name" value="Glycos_transf_1"/>
    <property type="match status" value="1"/>
</dbReference>
<organism evidence="4 5">
    <name type="scientific">Parabacteroides distasonis</name>
    <dbReference type="NCBI Taxonomy" id="823"/>
    <lineage>
        <taxon>Bacteria</taxon>
        <taxon>Pseudomonadati</taxon>
        <taxon>Bacteroidota</taxon>
        <taxon>Bacteroidia</taxon>
        <taxon>Bacteroidales</taxon>
        <taxon>Tannerellaceae</taxon>
        <taxon>Parabacteroides</taxon>
    </lineage>
</organism>
<evidence type="ECO:0000256" key="1">
    <source>
        <dbReference type="ARBA" id="ARBA00022679"/>
    </source>
</evidence>
<keyword evidence="1 4" id="KW-0808">Transferase</keyword>
<proteinExistence type="predicted"/>
<keyword evidence="2" id="KW-0812">Transmembrane</keyword>